<organism evidence="1 2">
    <name type="scientific">Sagittula marina</name>
    <dbReference type="NCBI Taxonomy" id="943940"/>
    <lineage>
        <taxon>Bacteria</taxon>
        <taxon>Pseudomonadati</taxon>
        <taxon>Pseudomonadota</taxon>
        <taxon>Alphaproteobacteria</taxon>
        <taxon>Rhodobacterales</taxon>
        <taxon>Roseobacteraceae</taxon>
        <taxon>Sagittula</taxon>
    </lineage>
</organism>
<dbReference type="EMBL" id="JACIEJ010000004">
    <property type="protein sequence ID" value="MBB3985674.1"/>
    <property type="molecule type" value="Genomic_DNA"/>
</dbReference>
<name>A0A7W6DN77_9RHOB</name>
<accession>A0A7W6DN77</accession>
<evidence type="ECO:0000313" key="2">
    <source>
        <dbReference type="Proteomes" id="UP000541426"/>
    </source>
</evidence>
<dbReference type="Proteomes" id="UP000541426">
    <property type="component" value="Unassembled WGS sequence"/>
</dbReference>
<sequence>MVGEGFDRVTRLKGGWLEARSDAGYVLARHWPPRFDVQATSEFENLRASRLARQVRQDLWRAVQNLRGFSPVVQILFTTGGLAVTAGGRVDGRIPHGIESQIQALLDDPARRARWKTWARRGK</sequence>
<protein>
    <submittedName>
        <fullName evidence="1">Uncharacterized protein</fullName>
    </submittedName>
</protein>
<dbReference type="AlphaFoldDB" id="A0A7W6DN77"/>
<keyword evidence="2" id="KW-1185">Reference proteome</keyword>
<proteinExistence type="predicted"/>
<reference evidence="1 2" key="1">
    <citation type="submission" date="2020-08" db="EMBL/GenBank/DDBJ databases">
        <title>Genomic Encyclopedia of Type Strains, Phase IV (KMG-IV): sequencing the most valuable type-strain genomes for metagenomic binning, comparative biology and taxonomic classification.</title>
        <authorList>
            <person name="Goeker M."/>
        </authorList>
    </citation>
    <scope>NUCLEOTIDE SEQUENCE [LARGE SCALE GENOMIC DNA]</scope>
    <source>
        <strain evidence="1 2">DSM 102235</strain>
    </source>
</reference>
<gene>
    <name evidence="1" type="ORF">GGQ68_002007</name>
</gene>
<comment type="caution">
    <text evidence="1">The sequence shown here is derived from an EMBL/GenBank/DDBJ whole genome shotgun (WGS) entry which is preliminary data.</text>
</comment>
<evidence type="ECO:0000313" key="1">
    <source>
        <dbReference type="EMBL" id="MBB3985674.1"/>
    </source>
</evidence>